<dbReference type="SUPFAM" id="SSF47616">
    <property type="entry name" value="GST C-terminal domain-like"/>
    <property type="match status" value="1"/>
</dbReference>
<dbReference type="eggNOG" id="COG0625">
    <property type="taxonomic scope" value="Bacteria"/>
</dbReference>
<comment type="caution">
    <text evidence="2">The sequence shown here is derived from an EMBL/GenBank/DDBJ whole genome shotgun (WGS) entry which is preliminary data.</text>
</comment>
<dbReference type="EMBL" id="AWXE01000004">
    <property type="protein sequence ID" value="ERL46173.1"/>
    <property type="molecule type" value="Genomic_DNA"/>
</dbReference>
<organism evidence="2 3">
    <name type="scientific">Candidatus Micropelagius thuwalensis</name>
    <dbReference type="NCBI Taxonomy" id="1397666"/>
    <lineage>
        <taxon>Bacteria</taxon>
        <taxon>Pseudomonadati</taxon>
        <taxon>Pseudomonadota</taxon>
        <taxon>Alphaproteobacteria</taxon>
        <taxon>PS1 clade</taxon>
        <taxon>Candidatus Micropelagius</taxon>
    </lineage>
</organism>
<evidence type="ECO:0000313" key="3">
    <source>
        <dbReference type="Proteomes" id="UP000016762"/>
    </source>
</evidence>
<dbReference type="InterPro" id="IPR036282">
    <property type="entry name" value="Glutathione-S-Trfase_C_sf"/>
</dbReference>
<dbReference type="Gene3D" id="3.40.30.10">
    <property type="entry name" value="Glutaredoxin"/>
    <property type="match status" value="1"/>
</dbReference>
<dbReference type="InterPro" id="IPR050931">
    <property type="entry name" value="Mito_Protein_Transport_Metaxin"/>
</dbReference>
<dbReference type="GO" id="GO:0005737">
    <property type="term" value="C:cytoplasm"/>
    <property type="evidence" value="ECO:0007669"/>
    <property type="project" value="TreeGrafter"/>
</dbReference>
<dbReference type="InterPro" id="IPR004045">
    <property type="entry name" value="Glutathione_S-Trfase_N"/>
</dbReference>
<dbReference type="PANTHER" id="PTHR12289:SF67">
    <property type="match status" value="1"/>
</dbReference>
<sequence>MPQRLRVLGGTMSPYTRKMVALLRYRHIPYQIIWGDLNQKLAELGIEKPKPVLYPVFLIPDENGQEVASVDSTPIIRVLEGMYEGRSVLPDDPVIKFINYLLEDFGDEWVVKYMFHYRWTNEMDISEARSKLIYSSMVSVPEDMVSQLAKMFSQRQINRLFRVGSNDTTAPLIEASYKRFLALMGKHIETQPFLLGTRPSSADFAIHGQLTQLIAEDSTPRQIAHDISRRTVSWVDIMEDQSGVDLDKTDWNDPENLPGTLIEVLREVGRTYVPTMIANGMAALAGEQNWSCKVDGAVWEQPVNIYQAKTLRWVRDEYGKLNASDRGRVMDILRATDCEMLVEDN</sequence>
<dbReference type="SUPFAM" id="SSF52833">
    <property type="entry name" value="Thioredoxin-like"/>
    <property type="match status" value="1"/>
</dbReference>
<protein>
    <submittedName>
        <fullName evidence="2">Putative TolA protein</fullName>
    </submittedName>
</protein>
<dbReference type="RefSeq" id="WP_021777152.1">
    <property type="nucleotide sequence ID" value="NZ_AWXE01000004.1"/>
</dbReference>
<keyword evidence="3" id="KW-1185">Reference proteome</keyword>
<dbReference type="AlphaFoldDB" id="U2WRJ5"/>
<dbReference type="Pfam" id="PF13417">
    <property type="entry name" value="GST_N_3"/>
    <property type="match status" value="1"/>
</dbReference>
<feature type="domain" description="GST N-terminal" evidence="1">
    <location>
        <begin position="12"/>
        <end position="86"/>
    </location>
</feature>
<dbReference type="OrthoDB" id="7054557at2"/>
<reference evidence="2 3" key="1">
    <citation type="journal article" date="2014" name="FEMS Microbiol. Ecol.">
        <title>Genomic differentiation among two strains of the PS1 clade isolated from geographically separated marine habitats.</title>
        <authorList>
            <person name="Jimenez-Infante F."/>
            <person name="Ngugi D.K."/>
            <person name="Alam I."/>
            <person name="Rashid M."/>
            <person name="Baalawi W."/>
            <person name="Kamau A.A."/>
            <person name="Bajic V.B."/>
            <person name="Stingl U."/>
        </authorList>
    </citation>
    <scope>NUCLEOTIDE SEQUENCE [LARGE SCALE GENOMIC DNA]</scope>
    <source>
        <strain evidence="2 3">RS24</strain>
    </source>
</reference>
<dbReference type="STRING" id="1397666.RS24_01166"/>
<accession>U2WRJ5</accession>
<dbReference type="PANTHER" id="PTHR12289">
    <property type="entry name" value="METAXIN RELATED"/>
    <property type="match status" value="1"/>
</dbReference>
<proteinExistence type="predicted"/>
<evidence type="ECO:0000259" key="1">
    <source>
        <dbReference type="Pfam" id="PF13417"/>
    </source>
</evidence>
<dbReference type="Proteomes" id="UP000016762">
    <property type="component" value="Unassembled WGS sequence"/>
</dbReference>
<name>U2WRJ5_9PROT</name>
<dbReference type="InterPro" id="IPR036249">
    <property type="entry name" value="Thioredoxin-like_sf"/>
</dbReference>
<gene>
    <name evidence="2" type="ORF">RS24_01166</name>
</gene>
<evidence type="ECO:0000313" key="2">
    <source>
        <dbReference type="EMBL" id="ERL46173.1"/>
    </source>
</evidence>